<protein>
    <recommendedName>
        <fullName evidence="5">Ig-like domain-containing protein</fullName>
    </recommendedName>
</protein>
<keyword evidence="4" id="KW-0812">Transmembrane</keyword>
<accession>A0AAV2MG88</accession>
<dbReference type="InterPro" id="IPR013162">
    <property type="entry name" value="CD80_C2-set"/>
</dbReference>
<dbReference type="InterPro" id="IPR036179">
    <property type="entry name" value="Ig-like_dom_sf"/>
</dbReference>
<reference evidence="6 7" key="1">
    <citation type="submission" date="2024-04" db="EMBL/GenBank/DDBJ databases">
        <authorList>
            <person name="Waldvogel A.-M."/>
            <person name="Schoenle A."/>
        </authorList>
    </citation>
    <scope>NUCLEOTIDE SEQUENCE [LARGE SCALE GENOMIC DNA]</scope>
</reference>
<dbReference type="Pfam" id="PF08205">
    <property type="entry name" value="C2-set_2"/>
    <property type="match status" value="1"/>
</dbReference>
<sequence>MQSSLIEIKESVLMWGQCFRVLGLTAGLTMLLLLPALLCLCTPSWTVDLPPSVKALVGSCVVIPCSFDFPPPDKEVSQFTGIWTDSTSHVIYHPETRKSLVQYQNRTDLLGDLRHKDCSLKIDPVQTGDKGPYRFRIEIAQYTSYSFREKTVSITTSIEPEPVKFSVKGEVLEAESVSAQCSVSHSCPLYPPLVTWTHSGHVQLQHQQTGGATWTTTSTVRFQLRRTDHHKPLRCTVTHKGGQQHSAGTVLEVKYAPLIRNGSFCSYEGRNVRCICIAESNPPCEVHLLQSDRVLSQTRTETSGLITVLTLETEMGLFTSVSCFANNSVGHMDLLLSLPLHHIYIYIGVGVGASGLILMILIIVLARKCCQKSRDSEPYSQKLNEDHVRTPQYTVPLRKISAAVHPPVDCSNDHTYGNDEMFDPDDDTVYANI</sequence>
<dbReference type="Gene3D" id="2.60.40.10">
    <property type="entry name" value="Immunoglobulins"/>
    <property type="match status" value="2"/>
</dbReference>
<dbReference type="SMART" id="SM00409">
    <property type="entry name" value="IG"/>
    <property type="match status" value="2"/>
</dbReference>
<gene>
    <name evidence="6" type="ORF">KC01_LOCUS38616</name>
</gene>
<name>A0AAV2MG88_KNICA</name>
<dbReference type="SUPFAM" id="SSF48726">
    <property type="entry name" value="Immunoglobulin"/>
    <property type="match status" value="2"/>
</dbReference>
<dbReference type="AlphaFoldDB" id="A0AAV2MG88"/>
<keyword evidence="4" id="KW-1133">Transmembrane helix</keyword>
<evidence type="ECO:0000313" key="7">
    <source>
        <dbReference type="Proteomes" id="UP001497482"/>
    </source>
</evidence>
<evidence type="ECO:0000256" key="2">
    <source>
        <dbReference type="ARBA" id="ARBA00023136"/>
    </source>
</evidence>
<proteinExistence type="predicted"/>
<evidence type="ECO:0000256" key="4">
    <source>
        <dbReference type="SAM" id="Phobius"/>
    </source>
</evidence>
<feature type="domain" description="Ig-like" evidence="5">
    <location>
        <begin position="160"/>
        <end position="251"/>
    </location>
</feature>
<organism evidence="6 7">
    <name type="scientific">Knipowitschia caucasica</name>
    <name type="common">Caucasian dwarf goby</name>
    <name type="synonym">Pomatoschistus caucasicus</name>
    <dbReference type="NCBI Taxonomy" id="637954"/>
    <lineage>
        <taxon>Eukaryota</taxon>
        <taxon>Metazoa</taxon>
        <taxon>Chordata</taxon>
        <taxon>Craniata</taxon>
        <taxon>Vertebrata</taxon>
        <taxon>Euteleostomi</taxon>
        <taxon>Actinopterygii</taxon>
        <taxon>Neopterygii</taxon>
        <taxon>Teleostei</taxon>
        <taxon>Neoteleostei</taxon>
        <taxon>Acanthomorphata</taxon>
        <taxon>Gobiaria</taxon>
        <taxon>Gobiiformes</taxon>
        <taxon>Gobioidei</taxon>
        <taxon>Gobiidae</taxon>
        <taxon>Gobiinae</taxon>
        <taxon>Knipowitschia</taxon>
    </lineage>
</organism>
<keyword evidence="3" id="KW-1015">Disulfide bond</keyword>
<evidence type="ECO:0000256" key="3">
    <source>
        <dbReference type="ARBA" id="ARBA00023157"/>
    </source>
</evidence>
<dbReference type="PANTHER" id="PTHR46484">
    <property type="entry name" value="SI:CH211-171H4.5-RELATED"/>
    <property type="match status" value="1"/>
</dbReference>
<dbReference type="GO" id="GO:0016020">
    <property type="term" value="C:membrane"/>
    <property type="evidence" value="ECO:0007669"/>
    <property type="project" value="UniProtKB-SubCell"/>
</dbReference>
<feature type="transmembrane region" description="Helical" evidence="4">
    <location>
        <begin position="21"/>
        <end position="45"/>
    </location>
</feature>
<dbReference type="EMBL" id="OZ035829">
    <property type="protein sequence ID" value="CAL1612279.1"/>
    <property type="molecule type" value="Genomic_DNA"/>
</dbReference>
<dbReference type="PROSITE" id="PS50835">
    <property type="entry name" value="IG_LIKE"/>
    <property type="match status" value="1"/>
</dbReference>
<evidence type="ECO:0000256" key="1">
    <source>
        <dbReference type="ARBA" id="ARBA00004167"/>
    </source>
</evidence>
<comment type="subcellular location">
    <subcellularLocation>
        <location evidence="1">Membrane</location>
        <topology evidence="1">Single-pass membrane protein</topology>
    </subcellularLocation>
</comment>
<dbReference type="InterPro" id="IPR007110">
    <property type="entry name" value="Ig-like_dom"/>
</dbReference>
<evidence type="ECO:0000259" key="5">
    <source>
        <dbReference type="PROSITE" id="PS50835"/>
    </source>
</evidence>
<dbReference type="InterPro" id="IPR003599">
    <property type="entry name" value="Ig_sub"/>
</dbReference>
<dbReference type="InterPro" id="IPR013783">
    <property type="entry name" value="Ig-like_fold"/>
</dbReference>
<dbReference type="PANTHER" id="PTHR46484:SF1">
    <property type="entry name" value="SCHWANN CELL MYELIN PROTEIN-RELATED"/>
    <property type="match status" value="1"/>
</dbReference>
<keyword evidence="2 4" id="KW-0472">Membrane</keyword>
<feature type="transmembrane region" description="Helical" evidence="4">
    <location>
        <begin position="343"/>
        <end position="366"/>
    </location>
</feature>
<evidence type="ECO:0000313" key="6">
    <source>
        <dbReference type="EMBL" id="CAL1612279.1"/>
    </source>
</evidence>
<dbReference type="Proteomes" id="UP001497482">
    <property type="component" value="Chromosome 7"/>
</dbReference>
<keyword evidence="7" id="KW-1185">Reference proteome</keyword>